<organism evidence="3 4">
    <name type="scientific">Borrelia turcica IST7</name>
    <dbReference type="NCBI Taxonomy" id="1104446"/>
    <lineage>
        <taxon>Bacteria</taxon>
        <taxon>Pseudomonadati</taxon>
        <taxon>Spirochaetota</taxon>
        <taxon>Spirochaetia</taxon>
        <taxon>Spirochaetales</taxon>
        <taxon>Borreliaceae</taxon>
        <taxon>Borrelia</taxon>
    </lineage>
</organism>
<feature type="compositionally biased region" description="Low complexity" evidence="2">
    <location>
        <begin position="61"/>
        <end position="71"/>
    </location>
</feature>
<reference evidence="3 4" key="1">
    <citation type="journal article" date="2018" name="Infect. Genet. Evol.">
        <title>Genome-wide analysis of Borrelia turcica and 'Candidatus Borrelia tachyglossi' shows relapsing fever-like genomes with unique genomic links to Lyme disease Borrelia.</title>
        <authorList>
            <person name="Gofton A.W."/>
            <person name="Margos G."/>
            <person name="Fingerle V."/>
            <person name="Hepner S."/>
            <person name="Loh S.M."/>
            <person name="Ryan U."/>
            <person name="Irwin P."/>
            <person name="Oskam C.L."/>
        </authorList>
    </citation>
    <scope>NUCLEOTIDE SEQUENCE [LARGE SCALE GENOMIC DNA]</scope>
    <source>
        <strain evidence="3 4">IST7</strain>
        <plasmid evidence="3">lp129</plasmid>
    </source>
</reference>
<evidence type="ECO:0000313" key="4">
    <source>
        <dbReference type="Proteomes" id="UP000275571"/>
    </source>
</evidence>
<dbReference type="RefSeq" id="WP_120104716.1">
    <property type="nucleotide sequence ID" value="NZ_CP028885.1"/>
</dbReference>
<keyword evidence="3" id="KW-0614">Plasmid</keyword>
<evidence type="ECO:0008006" key="5">
    <source>
        <dbReference type="Google" id="ProtNLM"/>
    </source>
</evidence>
<feature type="compositionally biased region" description="Acidic residues" evidence="2">
    <location>
        <begin position="51"/>
        <end position="60"/>
    </location>
</feature>
<evidence type="ECO:0000313" key="3">
    <source>
        <dbReference type="EMBL" id="AYE36797.1"/>
    </source>
</evidence>
<protein>
    <recommendedName>
        <fullName evidence="5">Lipoprotein</fullName>
    </recommendedName>
</protein>
<keyword evidence="1" id="KW-0175">Coiled coil</keyword>
<name>A0A386PPL0_9SPIR</name>
<dbReference type="Proteomes" id="UP000275571">
    <property type="component" value="Plasmid lp129"/>
</dbReference>
<dbReference type="PROSITE" id="PS51257">
    <property type="entry name" value="PROKAR_LIPOPROTEIN"/>
    <property type="match status" value="1"/>
</dbReference>
<evidence type="ECO:0000256" key="2">
    <source>
        <dbReference type="SAM" id="MobiDB-lite"/>
    </source>
</evidence>
<proteinExistence type="predicted"/>
<accession>A0A386PPL0</accession>
<geneLocation type="plasmid" evidence="3 4">
    <name>lp129</name>
</geneLocation>
<sequence>MRNELSKLLILIMISMFFVGCNQGNNDIKMKSKGGAVSSGGQKHSQKGDNSGDDDLDSDEISSSSEGVDGSMLSDEAGRVKREALSFGQFKLLIEKDLKELDNRIERYLIELYMERIRRNDKTNQDLMKILELLEKLRTNLKNK</sequence>
<evidence type="ECO:0000256" key="1">
    <source>
        <dbReference type="SAM" id="Coils"/>
    </source>
</evidence>
<dbReference type="AlphaFoldDB" id="A0A386PPL0"/>
<feature type="coiled-coil region" evidence="1">
    <location>
        <begin position="91"/>
        <end position="144"/>
    </location>
</feature>
<gene>
    <name evidence="3" type="ORF">DB313_04680</name>
</gene>
<feature type="region of interest" description="Disordered" evidence="2">
    <location>
        <begin position="32"/>
        <end position="75"/>
    </location>
</feature>
<dbReference type="KEGG" id="btur:DB313_04680"/>
<dbReference type="EMBL" id="CP028885">
    <property type="protein sequence ID" value="AYE36797.1"/>
    <property type="molecule type" value="Genomic_DNA"/>
</dbReference>
<keyword evidence="4" id="KW-1185">Reference proteome</keyword>